<evidence type="ECO:0000313" key="3">
    <source>
        <dbReference type="Proteomes" id="UP000240542"/>
    </source>
</evidence>
<reference evidence="2 3" key="1">
    <citation type="submission" date="2018-03" db="EMBL/GenBank/DDBJ databases">
        <title>Genomic Encyclopedia of Archaeal and Bacterial Type Strains, Phase II (KMG-II): from individual species to whole genera.</title>
        <authorList>
            <person name="Goeker M."/>
        </authorList>
    </citation>
    <scope>NUCLEOTIDE SEQUENCE [LARGE SCALE GENOMIC DNA]</scope>
    <source>
        <strain evidence="2 3">DSM 45312</strain>
    </source>
</reference>
<dbReference type="GO" id="GO:0003677">
    <property type="term" value="F:DNA binding"/>
    <property type="evidence" value="ECO:0007669"/>
    <property type="project" value="InterPro"/>
</dbReference>
<dbReference type="OrthoDB" id="3213425at2"/>
<feature type="domain" description="HTH cro/C1-type" evidence="1">
    <location>
        <begin position="12"/>
        <end position="66"/>
    </location>
</feature>
<dbReference type="InterPro" id="IPR001387">
    <property type="entry name" value="Cro/C1-type_HTH"/>
</dbReference>
<dbReference type="RefSeq" id="WP_106584171.1">
    <property type="nucleotide sequence ID" value="NZ_PYGA01000012.1"/>
</dbReference>
<protein>
    <submittedName>
        <fullName evidence="2">Transcriptional regulator with XRE-family HTH domain</fullName>
    </submittedName>
</protein>
<dbReference type="Pfam" id="PF13560">
    <property type="entry name" value="HTH_31"/>
    <property type="match status" value="1"/>
</dbReference>
<dbReference type="InterPro" id="IPR010982">
    <property type="entry name" value="Lambda_DNA-bd_dom_sf"/>
</dbReference>
<organism evidence="2 3">
    <name type="scientific">Murinocardiopsis flavida</name>
    <dbReference type="NCBI Taxonomy" id="645275"/>
    <lineage>
        <taxon>Bacteria</taxon>
        <taxon>Bacillati</taxon>
        <taxon>Actinomycetota</taxon>
        <taxon>Actinomycetes</taxon>
        <taxon>Streptosporangiales</taxon>
        <taxon>Nocardiopsidaceae</taxon>
        <taxon>Murinocardiopsis</taxon>
    </lineage>
</organism>
<evidence type="ECO:0000313" key="2">
    <source>
        <dbReference type="EMBL" id="PSK96201.1"/>
    </source>
</evidence>
<name>A0A2P8DG60_9ACTN</name>
<evidence type="ECO:0000259" key="1">
    <source>
        <dbReference type="PROSITE" id="PS50943"/>
    </source>
</evidence>
<accession>A0A2P8DG60</accession>
<dbReference type="EMBL" id="PYGA01000012">
    <property type="protein sequence ID" value="PSK96201.1"/>
    <property type="molecule type" value="Genomic_DNA"/>
</dbReference>
<dbReference type="CDD" id="cd00093">
    <property type="entry name" value="HTH_XRE"/>
    <property type="match status" value="1"/>
</dbReference>
<dbReference type="Gene3D" id="1.25.40.10">
    <property type="entry name" value="Tetratricopeptide repeat domain"/>
    <property type="match status" value="1"/>
</dbReference>
<dbReference type="PROSITE" id="PS50943">
    <property type="entry name" value="HTH_CROC1"/>
    <property type="match status" value="1"/>
</dbReference>
<gene>
    <name evidence="2" type="ORF">CLV63_11283</name>
</gene>
<dbReference type="InterPro" id="IPR011990">
    <property type="entry name" value="TPR-like_helical_dom_sf"/>
</dbReference>
<dbReference type="SMART" id="SM00530">
    <property type="entry name" value="HTH_XRE"/>
    <property type="match status" value="1"/>
</dbReference>
<proteinExistence type="predicted"/>
<dbReference type="Proteomes" id="UP000240542">
    <property type="component" value="Unassembled WGS sequence"/>
</dbReference>
<comment type="caution">
    <text evidence="2">The sequence shown here is derived from an EMBL/GenBank/DDBJ whole genome shotgun (WGS) entry which is preliminary data.</text>
</comment>
<keyword evidence="3" id="KW-1185">Reference proteome</keyword>
<dbReference type="AlphaFoldDB" id="A0A2P8DG60"/>
<dbReference type="SUPFAM" id="SSF47413">
    <property type="entry name" value="lambda repressor-like DNA-binding domains"/>
    <property type="match status" value="1"/>
</dbReference>
<dbReference type="Gene3D" id="1.10.260.40">
    <property type="entry name" value="lambda repressor-like DNA-binding domains"/>
    <property type="match status" value="1"/>
</dbReference>
<sequence length="391" mass="43092">MSAPSKNFRTSMREEMNAQGVSMGELARRTTYDRSYISHILAGRRAPTAGAIARISTALGISGVPASSPESVSAEQELHLLDAVRRAEHSDVSMGTIEILAVGVDRLCRAYPTMPGHELRDRSKALMDRALSLLDGRTTLSQHRELLVQVGWLACLLGCVHYDVRDHHAANTARRAAFRLGEQAGHGEVIGWSFEMDAWFALTEGRFEDVVAVAQAGRDRAGVTSAGVQLVLQEAKARARMGDDRAHEAIQHGQRLLAQLSKPDHPEHHFIFDPSKYEFYAATIYTLLGWDGVAAEHAAEVVRQCEQPDGRRWPMRLADARINLGMLAARRGDLDEAVAVGSGAFEFDRRSGSMLSRASDLLSELRSLYPGERLVVEYHDRLVSEKARSDA</sequence>